<dbReference type="EMBL" id="GL377565">
    <property type="protein sequence ID" value="EFJ38305.1"/>
    <property type="molecule type" value="Genomic_DNA"/>
</dbReference>
<proteinExistence type="inferred from homology"/>
<dbReference type="KEGG" id="smo:SELMODRAFT_75640"/>
<dbReference type="PANTHER" id="PTHR45733:SF8">
    <property type="entry name" value="FORMIN-J"/>
    <property type="match status" value="1"/>
</dbReference>
<sequence length="404" mass="45578">MQGSLWADSQKQEEQSRCVLWSFSFLGSLFSAAVLNAAAGGDRAGGRRASLVPKQEKVLLIEHRRAYNCEIMLTKVKMPLPEVVVTLRKQYYGTVLDVDQVDNLIKFCPTKEEMETLKNYTGDKECLGKCEQCFLEMMKVPRVESKFLLNFSSRRRFGQNYFVSDLRENLVIVNEASAEVKESPKLKRVMQTVLSLGNALNQGTARGAAIGFRLDSLLKLTETRARNSRTTLLHYLCKIVSEKMPEILDFDKELPHLEAATKIQLKALAEEMQAVSKGLEKVEQELTASENDGAVSDGFRKSLKSFLDTAEAEVRTLASLYSEVGHNADSLARYFNEDPARCPFEQAVSIIFNFIVMFKRALEENSKLAEMERKKAEKEADKGKVLPLRRELDGLLSPRQSRIA</sequence>
<dbReference type="PROSITE" id="PS51444">
    <property type="entry name" value="FH2"/>
    <property type="match status" value="1"/>
</dbReference>
<comment type="similarity">
    <text evidence="1">Belongs to the formin-like family. Class-II subfamily.</text>
</comment>
<dbReference type="Gene3D" id="1.20.58.2220">
    <property type="entry name" value="Formin, FH2 domain"/>
    <property type="match status" value="1"/>
</dbReference>
<evidence type="ECO:0000313" key="6">
    <source>
        <dbReference type="EMBL" id="EFJ38305.1"/>
    </source>
</evidence>
<organism evidence="7">
    <name type="scientific">Selaginella moellendorffii</name>
    <name type="common">Spikemoss</name>
    <dbReference type="NCBI Taxonomy" id="88036"/>
    <lineage>
        <taxon>Eukaryota</taxon>
        <taxon>Viridiplantae</taxon>
        <taxon>Streptophyta</taxon>
        <taxon>Embryophyta</taxon>
        <taxon>Tracheophyta</taxon>
        <taxon>Lycopodiopsida</taxon>
        <taxon>Selaginellales</taxon>
        <taxon>Selaginellaceae</taxon>
        <taxon>Selaginella</taxon>
    </lineage>
</organism>
<reference evidence="6 7" key="1">
    <citation type="journal article" date="2011" name="Science">
        <title>The Selaginella genome identifies genetic changes associated with the evolution of vascular plants.</title>
        <authorList>
            <person name="Banks J.A."/>
            <person name="Nishiyama T."/>
            <person name="Hasebe M."/>
            <person name="Bowman J.L."/>
            <person name="Gribskov M."/>
            <person name="dePamphilis C."/>
            <person name="Albert V.A."/>
            <person name="Aono N."/>
            <person name="Aoyama T."/>
            <person name="Ambrose B.A."/>
            <person name="Ashton N.W."/>
            <person name="Axtell M.J."/>
            <person name="Barker E."/>
            <person name="Barker M.S."/>
            <person name="Bennetzen J.L."/>
            <person name="Bonawitz N.D."/>
            <person name="Chapple C."/>
            <person name="Cheng C."/>
            <person name="Correa L.G."/>
            <person name="Dacre M."/>
            <person name="DeBarry J."/>
            <person name="Dreyer I."/>
            <person name="Elias M."/>
            <person name="Engstrom E.M."/>
            <person name="Estelle M."/>
            <person name="Feng L."/>
            <person name="Finet C."/>
            <person name="Floyd S.K."/>
            <person name="Frommer W.B."/>
            <person name="Fujita T."/>
            <person name="Gramzow L."/>
            <person name="Gutensohn M."/>
            <person name="Harholt J."/>
            <person name="Hattori M."/>
            <person name="Heyl A."/>
            <person name="Hirai T."/>
            <person name="Hiwatashi Y."/>
            <person name="Ishikawa M."/>
            <person name="Iwata M."/>
            <person name="Karol K.G."/>
            <person name="Koehler B."/>
            <person name="Kolukisaoglu U."/>
            <person name="Kubo M."/>
            <person name="Kurata T."/>
            <person name="Lalonde S."/>
            <person name="Li K."/>
            <person name="Li Y."/>
            <person name="Litt A."/>
            <person name="Lyons E."/>
            <person name="Manning G."/>
            <person name="Maruyama T."/>
            <person name="Michael T.P."/>
            <person name="Mikami K."/>
            <person name="Miyazaki S."/>
            <person name="Morinaga S."/>
            <person name="Murata T."/>
            <person name="Mueller-Roeber B."/>
            <person name="Nelson D.R."/>
            <person name="Obara M."/>
            <person name="Oguri Y."/>
            <person name="Olmstead R.G."/>
            <person name="Onodera N."/>
            <person name="Petersen B.L."/>
            <person name="Pils B."/>
            <person name="Prigge M."/>
            <person name="Rensing S.A."/>
            <person name="Riano-Pachon D.M."/>
            <person name="Roberts A.W."/>
            <person name="Sato Y."/>
            <person name="Scheller H.V."/>
            <person name="Schulz B."/>
            <person name="Schulz C."/>
            <person name="Shakirov E.V."/>
            <person name="Shibagaki N."/>
            <person name="Shinohara N."/>
            <person name="Shippen D.E."/>
            <person name="Soerensen I."/>
            <person name="Sotooka R."/>
            <person name="Sugimoto N."/>
            <person name="Sugita M."/>
            <person name="Sumikawa N."/>
            <person name="Tanurdzic M."/>
            <person name="Theissen G."/>
            <person name="Ulvskov P."/>
            <person name="Wakazuki S."/>
            <person name="Weng J.K."/>
            <person name="Willats W.W."/>
            <person name="Wipf D."/>
            <person name="Wolf P.G."/>
            <person name="Yang L."/>
            <person name="Zimmer A.D."/>
            <person name="Zhu Q."/>
            <person name="Mitros T."/>
            <person name="Hellsten U."/>
            <person name="Loque D."/>
            <person name="Otillar R."/>
            <person name="Salamov A."/>
            <person name="Schmutz J."/>
            <person name="Shapiro H."/>
            <person name="Lindquist E."/>
            <person name="Lucas S."/>
            <person name="Rokhsar D."/>
            <person name="Grigoriev I.V."/>
        </authorList>
    </citation>
    <scope>NUCLEOTIDE SEQUENCE [LARGE SCALE GENOMIC DNA]</scope>
</reference>
<feature type="domain" description="FH2" evidence="5">
    <location>
        <begin position="1"/>
        <end position="384"/>
    </location>
</feature>
<dbReference type="InterPro" id="IPR042201">
    <property type="entry name" value="FH2_Formin_sf"/>
</dbReference>
<dbReference type="SUPFAM" id="SSF101447">
    <property type="entry name" value="Formin homology 2 domain (FH2 domain)"/>
    <property type="match status" value="1"/>
</dbReference>
<gene>
    <name evidence="6" type="ORF">SELMODRAFT_75640</name>
</gene>
<dbReference type="OMA" id="FRPHNEE"/>
<dbReference type="Proteomes" id="UP000001514">
    <property type="component" value="Unassembled WGS sequence"/>
</dbReference>
<evidence type="ECO:0000256" key="2">
    <source>
        <dbReference type="RuleBase" id="RU361260"/>
    </source>
</evidence>
<dbReference type="InterPro" id="IPR051144">
    <property type="entry name" value="Formin_homology_domain"/>
</dbReference>
<accession>D8QPM4</accession>
<evidence type="ECO:0000256" key="3">
    <source>
        <dbReference type="SAM" id="Coils"/>
    </source>
</evidence>
<keyword evidence="3" id="KW-0175">Coiled coil</keyword>
<dbReference type="PANTHER" id="PTHR45733">
    <property type="entry name" value="FORMIN-J"/>
    <property type="match status" value="1"/>
</dbReference>
<keyword evidence="4" id="KW-0812">Transmembrane</keyword>
<dbReference type="Pfam" id="PF02181">
    <property type="entry name" value="FH2"/>
    <property type="match status" value="1"/>
</dbReference>
<evidence type="ECO:0000313" key="7">
    <source>
        <dbReference type="Proteomes" id="UP000001514"/>
    </source>
</evidence>
<dbReference type="InterPro" id="IPR015425">
    <property type="entry name" value="FH2_Formin"/>
</dbReference>
<dbReference type="eggNOG" id="ENOG502SIQA">
    <property type="taxonomic scope" value="Eukaryota"/>
</dbReference>
<dbReference type="STRING" id="88036.D8QPM4"/>
<keyword evidence="4" id="KW-1133">Transmembrane helix</keyword>
<name>D8QPM4_SELML</name>
<feature type="transmembrane region" description="Helical" evidence="4">
    <location>
        <begin position="20"/>
        <end position="39"/>
    </location>
</feature>
<evidence type="ECO:0000256" key="4">
    <source>
        <dbReference type="SAM" id="Phobius"/>
    </source>
</evidence>
<feature type="coiled-coil region" evidence="3">
    <location>
        <begin position="265"/>
        <end position="292"/>
    </location>
</feature>
<dbReference type="Gramene" id="EFJ38305">
    <property type="protein sequence ID" value="EFJ38305"/>
    <property type="gene ID" value="SELMODRAFT_75640"/>
</dbReference>
<protein>
    <recommendedName>
        <fullName evidence="2">Formin-like protein</fullName>
    </recommendedName>
</protein>
<keyword evidence="7" id="KW-1185">Reference proteome</keyword>
<evidence type="ECO:0000256" key="1">
    <source>
        <dbReference type="ARBA" id="ARBA00006468"/>
    </source>
</evidence>
<dbReference type="SMART" id="SM00498">
    <property type="entry name" value="FH2"/>
    <property type="match status" value="1"/>
</dbReference>
<dbReference type="AlphaFoldDB" id="D8QPM4"/>
<dbReference type="HOGENOM" id="CLU_028505_0_0_1"/>
<evidence type="ECO:0000259" key="5">
    <source>
        <dbReference type="PROSITE" id="PS51444"/>
    </source>
</evidence>
<keyword evidence="4" id="KW-0472">Membrane</keyword>
<dbReference type="InParanoid" id="D8QPM4"/>